<protein>
    <recommendedName>
        <fullName evidence="4">PAP2 superfamily protein</fullName>
    </recommendedName>
</protein>
<evidence type="ECO:0000313" key="2">
    <source>
        <dbReference type="EMBL" id="RZS43383.1"/>
    </source>
</evidence>
<proteinExistence type="predicted"/>
<keyword evidence="1" id="KW-0472">Membrane</keyword>
<keyword evidence="1" id="KW-1133">Transmembrane helix</keyword>
<feature type="transmembrane region" description="Helical" evidence="1">
    <location>
        <begin position="40"/>
        <end position="59"/>
    </location>
</feature>
<organism evidence="2 3">
    <name type="scientific">Herbihabitans rhizosphaerae</name>
    <dbReference type="NCBI Taxonomy" id="1872711"/>
    <lineage>
        <taxon>Bacteria</taxon>
        <taxon>Bacillati</taxon>
        <taxon>Actinomycetota</taxon>
        <taxon>Actinomycetes</taxon>
        <taxon>Pseudonocardiales</taxon>
        <taxon>Pseudonocardiaceae</taxon>
        <taxon>Herbihabitans</taxon>
    </lineage>
</organism>
<keyword evidence="3" id="KW-1185">Reference proteome</keyword>
<evidence type="ECO:0008006" key="4">
    <source>
        <dbReference type="Google" id="ProtNLM"/>
    </source>
</evidence>
<dbReference type="EMBL" id="SGWQ01000002">
    <property type="protein sequence ID" value="RZS43383.1"/>
    <property type="molecule type" value="Genomic_DNA"/>
</dbReference>
<sequence>MDDRRLAHVVTEVLSPAVVVVLLPFAVAWHATGHEFGPTVLWALVVAVFYSVLPMAFIIRGARRGRWDGHWVREREQRFVPLLMCLVSTMAGLLILVFGSAPRDMLALAASMIATLLACMLITRWWKVSVHATVAAGATATVVLLYGPWLLSLVPLVALVCWARVVLTDHTVAQVIVGALLGPTVGGVVFLLLR</sequence>
<evidence type="ECO:0000313" key="3">
    <source>
        <dbReference type="Proteomes" id="UP000294257"/>
    </source>
</evidence>
<accession>A0A4V2EU54</accession>
<feature type="transmembrane region" description="Helical" evidence="1">
    <location>
        <begin position="79"/>
        <end position="99"/>
    </location>
</feature>
<feature type="transmembrane region" description="Helical" evidence="1">
    <location>
        <begin position="138"/>
        <end position="165"/>
    </location>
</feature>
<dbReference type="Proteomes" id="UP000294257">
    <property type="component" value="Unassembled WGS sequence"/>
</dbReference>
<keyword evidence="1" id="KW-0812">Transmembrane</keyword>
<name>A0A4V2EU54_9PSEU</name>
<dbReference type="OrthoDB" id="4935320at2"/>
<reference evidence="2 3" key="1">
    <citation type="submission" date="2019-02" db="EMBL/GenBank/DDBJ databases">
        <title>Genomic Encyclopedia of Type Strains, Phase IV (KMG-IV): sequencing the most valuable type-strain genomes for metagenomic binning, comparative biology and taxonomic classification.</title>
        <authorList>
            <person name="Goeker M."/>
        </authorList>
    </citation>
    <scope>NUCLEOTIDE SEQUENCE [LARGE SCALE GENOMIC DNA]</scope>
    <source>
        <strain evidence="2 3">DSM 101727</strain>
    </source>
</reference>
<dbReference type="RefSeq" id="WP_130343237.1">
    <property type="nucleotide sequence ID" value="NZ_SGWQ01000002.1"/>
</dbReference>
<dbReference type="AlphaFoldDB" id="A0A4V2EU54"/>
<evidence type="ECO:0000256" key="1">
    <source>
        <dbReference type="SAM" id="Phobius"/>
    </source>
</evidence>
<comment type="caution">
    <text evidence="2">The sequence shown here is derived from an EMBL/GenBank/DDBJ whole genome shotgun (WGS) entry which is preliminary data.</text>
</comment>
<feature type="transmembrane region" description="Helical" evidence="1">
    <location>
        <begin position="7"/>
        <end position="28"/>
    </location>
</feature>
<feature type="transmembrane region" description="Helical" evidence="1">
    <location>
        <begin position="105"/>
        <end position="126"/>
    </location>
</feature>
<feature type="transmembrane region" description="Helical" evidence="1">
    <location>
        <begin position="171"/>
        <end position="193"/>
    </location>
</feature>
<gene>
    <name evidence="2" type="ORF">EV193_102362</name>
</gene>